<name>A0AAD7ZL53_DIPPU</name>
<reference evidence="2" key="1">
    <citation type="journal article" date="2023" name="IScience">
        <title>Live-bearing cockroach genome reveals convergent evolutionary mechanisms linked to viviparity in insects and beyond.</title>
        <authorList>
            <person name="Fouks B."/>
            <person name="Harrison M.C."/>
            <person name="Mikhailova A.A."/>
            <person name="Marchal E."/>
            <person name="English S."/>
            <person name="Carruthers M."/>
            <person name="Jennings E.C."/>
            <person name="Chiamaka E.L."/>
            <person name="Frigard R.A."/>
            <person name="Pippel M."/>
            <person name="Attardo G.M."/>
            <person name="Benoit J.B."/>
            <person name="Bornberg-Bauer E."/>
            <person name="Tobe S.S."/>
        </authorList>
    </citation>
    <scope>NUCLEOTIDE SEQUENCE</scope>
    <source>
        <strain evidence="2">Stay&amp;Tobe</strain>
    </source>
</reference>
<protein>
    <submittedName>
        <fullName evidence="2">Uncharacterized protein</fullName>
    </submittedName>
</protein>
<keyword evidence="1" id="KW-0472">Membrane</keyword>
<reference evidence="2" key="2">
    <citation type="submission" date="2023-05" db="EMBL/GenBank/DDBJ databases">
        <authorList>
            <person name="Fouks B."/>
        </authorList>
    </citation>
    <scope>NUCLEOTIDE SEQUENCE</scope>
    <source>
        <strain evidence="2">Stay&amp;Tobe</strain>
        <tissue evidence="2">Testes</tissue>
    </source>
</reference>
<evidence type="ECO:0000313" key="2">
    <source>
        <dbReference type="EMBL" id="KAJ9582513.1"/>
    </source>
</evidence>
<feature type="non-terminal residue" evidence="2">
    <location>
        <position position="98"/>
    </location>
</feature>
<dbReference type="Proteomes" id="UP001233999">
    <property type="component" value="Unassembled WGS sequence"/>
</dbReference>
<evidence type="ECO:0000313" key="3">
    <source>
        <dbReference type="Proteomes" id="UP001233999"/>
    </source>
</evidence>
<keyword evidence="1" id="KW-0812">Transmembrane</keyword>
<keyword evidence="1" id="KW-1133">Transmembrane helix</keyword>
<comment type="caution">
    <text evidence="2">The sequence shown here is derived from an EMBL/GenBank/DDBJ whole genome shotgun (WGS) entry which is preliminary data.</text>
</comment>
<dbReference type="EMBL" id="JASPKZ010007796">
    <property type="protein sequence ID" value="KAJ9582513.1"/>
    <property type="molecule type" value="Genomic_DNA"/>
</dbReference>
<feature type="transmembrane region" description="Helical" evidence="1">
    <location>
        <begin position="71"/>
        <end position="92"/>
    </location>
</feature>
<accession>A0AAD7ZL53</accession>
<feature type="non-terminal residue" evidence="2">
    <location>
        <position position="1"/>
    </location>
</feature>
<sequence>NSMMGINIIRQITIYIRPFSEDVASIMSHIFIRIFRIKHNISSVLRVSQIQISKYIILFLFFYIFLYFSPFFTFLMCFFNLMICFPILQFCVKKHRCM</sequence>
<dbReference type="AlphaFoldDB" id="A0AAD7ZL53"/>
<proteinExistence type="predicted"/>
<keyword evidence="3" id="KW-1185">Reference proteome</keyword>
<gene>
    <name evidence="2" type="ORF">L9F63_003127</name>
</gene>
<organism evidence="2 3">
    <name type="scientific">Diploptera punctata</name>
    <name type="common">Pacific beetle cockroach</name>
    <dbReference type="NCBI Taxonomy" id="6984"/>
    <lineage>
        <taxon>Eukaryota</taxon>
        <taxon>Metazoa</taxon>
        <taxon>Ecdysozoa</taxon>
        <taxon>Arthropoda</taxon>
        <taxon>Hexapoda</taxon>
        <taxon>Insecta</taxon>
        <taxon>Pterygota</taxon>
        <taxon>Neoptera</taxon>
        <taxon>Polyneoptera</taxon>
        <taxon>Dictyoptera</taxon>
        <taxon>Blattodea</taxon>
        <taxon>Blaberoidea</taxon>
        <taxon>Blaberidae</taxon>
        <taxon>Diplopterinae</taxon>
        <taxon>Diploptera</taxon>
    </lineage>
</organism>
<feature type="transmembrane region" description="Helical" evidence="1">
    <location>
        <begin position="43"/>
        <end position="65"/>
    </location>
</feature>
<evidence type="ECO:0000256" key="1">
    <source>
        <dbReference type="SAM" id="Phobius"/>
    </source>
</evidence>